<dbReference type="RefSeq" id="XP_052745292.1">
    <property type="nucleotide sequence ID" value="XM_052889332.1"/>
</dbReference>
<evidence type="ECO:0000313" key="4">
    <source>
        <dbReference type="RefSeq" id="XP_052745292.1"/>
    </source>
</evidence>
<name>A0ABM3M2S0_BICAN</name>
<reference evidence="4" key="1">
    <citation type="submission" date="2025-08" db="UniProtKB">
        <authorList>
            <consortium name="RefSeq"/>
        </authorList>
    </citation>
    <scope>IDENTIFICATION</scope>
</reference>
<organism evidence="3 4">
    <name type="scientific">Bicyclus anynana</name>
    <name type="common">Squinting bush brown butterfly</name>
    <dbReference type="NCBI Taxonomy" id="110368"/>
    <lineage>
        <taxon>Eukaryota</taxon>
        <taxon>Metazoa</taxon>
        <taxon>Ecdysozoa</taxon>
        <taxon>Arthropoda</taxon>
        <taxon>Hexapoda</taxon>
        <taxon>Insecta</taxon>
        <taxon>Pterygota</taxon>
        <taxon>Neoptera</taxon>
        <taxon>Endopterygota</taxon>
        <taxon>Lepidoptera</taxon>
        <taxon>Glossata</taxon>
        <taxon>Ditrysia</taxon>
        <taxon>Papilionoidea</taxon>
        <taxon>Nymphalidae</taxon>
        <taxon>Satyrinae</taxon>
        <taxon>Satyrini</taxon>
        <taxon>Mycalesina</taxon>
        <taxon>Bicyclus</taxon>
    </lineage>
</organism>
<evidence type="ECO:0000256" key="2">
    <source>
        <dbReference type="SAM" id="SignalP"/>
    </source>
</evidence>
<keyword evidence="3" id="KW-1185">Reference proteome</keyword>
<gene>
    <name evidence="4" type="primary">LOC128199486</name>
</gene>
<protein>
    <submittedName>
        <fullName evidence="4">Uncharacterized protein LOC128199486</fullName>
    </submittedName>
</protein>
<accession>A0ABM3M2S0</accession>
<sequence>MNNRCFLYFLIFGSFFISDSLSCAGNPNFCGWLQTGWYNRLSGPDESLLIASLRNENGSVILLSPSYNRDLTERGCFSSSFDIVKLGGFTFRIYQVPENLTYEQLLQNNETRKDYILFEITTRIHEDELFDFNSDTLRFDPVMSLKKFDHDFQIIIEVINLGDKVLNTIIKNVTILQEDHCTADELTPNNPYPDQLQYYIYTRNTTTPPVTTTTAQPRKEVKDSVTSGITTDPPATSTSSPKTIDMVFPSTKMQFPPGLNGLQPKVVEWIVRAHY</sequence>
<keyword evidence="2" id="KW-0732">Signal</keyword>
<feature type="chain" id="PRO_5046019679" evidence="2">
    <location>
        <begin position="26"/>
        <end position="275"/>
    </location>
</feature>
<dbReference type="GeneID" id="128199486"/>
<proteinExistence type="predicted"/>
<evidence type="ECO:0000256" key="1">
    <source>
        <dbReference type="SAM" id="MobiDB-lite"/>
    </source>
</evidence>
<feature type="region of interest" description="Disordered" evidence="1">
    <location>
        <begin position="208"/>
        <end position="243"/>
    </location>
</feature>
<feature type="compositionally biased region" description="Low complexity" evidence="1">
    <location>
        <begin position="230"/>
        <end position="243"/>
    </location>
</feature>
<evidence type="ECO:0000313" key="3">
    <source>
        <dbReference type="Proteomes" id="UP001652582"/>
    </source>
</evidence>
<dbReference type="Proteomes" id="UP001652582">
    <property type="component" value="Chromosome 25"/>
</dbReference>
<feature type="signal peptide" evidence="2">
    <location>
        <begin position="1"/>
        <end position="25"/>
    </location>
</feature>